<organism evidence="4 5">
    <name type="scientific">Actinomadura rugatobispora</name>
    <dbReference type="NCBI Taxonomy" id="1994"/>
    <lineage>
        <taxon>Bacteria</taxon>
        <taxon>Bacillati</taxon>
        <taxon>Actinomycetota</taxon>
        <taxon>Actinomycetes</taxon>
        <taxon>Streptosporangiales</taxon>
        <taxon>Thermomonosporaceae</taxon>
        <taxon>Actinomadura</taxon>
    </lineage>
</organism>
<protein>
    <recommendedName>
        <fullName evidence="3">Translation elongation factor EFG/EF2 domain-containing protein</fullName>
    </recommendedName>
</protein>
<evidence type="ECO:0000256" key="1">
    <source>
        <dbReference type="ARBA" id="ARBA00022741"/>
    </source>
</evidence>
<proteinExistence type="predicted"/>
<dbReference type="SMART" id="SM00889">
    <property type="entry name" value="EFG_IV"/>
    <property type="match status" value="1"/>
</dbReference>
<evidence type="ECO:0000313" key="4">
    <source>
        <dbReference type="EMBL" id="MFC5745212.1"/>
    </source>
</evidence>
<dbReference type="InterPro" id="IPR020568">
    <property type="entry name" value="Ribosomal_Su5_D2-typ_SF"/>
</dbReference>
<feature type="domain" description="Translation elongation factor EFG/EF2" evidence="3">
    <location>
        <begin position="1"/>
        <end position="127"/>
    </location>
</feature>
<keyword evidence="2" id="KW-0342">GTP-binding</keyword>
<dbReference type="Pfam" id="PF03764">
    <property type="entry name" value="EFG_IV"/>
    <property type="match status" value="1"/>
</dbReference>
<dbReference type="RefSeq" id="WP_378280835.1">
    <property type="nucleotide sequence ID" value="NZ_JBHSON010000006.1"/>
</dbReference>
<comment type="caution">
    <text evidence="4">The sequence shown here is derived from an EMBL/GenBank/DDBJ whole genome shotgun (WGS) entry which is preliminary data.</text>
</comment>
<dbReference type="InterPro" id="IPR014721">
    <property type="entry name" value="Ribsml_uS5_D2-typ_fold_subgr"/>
</dbReference>
<accession>A0ABW0ZS83</accession>
<gene>
    <name evidence="4" type="ORF">ACFPZN_06270</name>
</gene>
<dbReference type="EMBL" id="JBHSON010000006">
    <property type="protein sequence ID" value="MFC5745212.1"/>
    <property type="molecule type" value="Genomic_DNA"/>
</dbReference>
<dbReference type="Gene3D" id="3.30.230.10">
    <property type="match status" value="1"/>
</dbReference>
<sequence>MASLFVDAVRDVHVRYIKNIGACGPFAVITVDFEPLPDGVTEFDFVNLVDEADLPPEFAEAVADGIRRELLGDVDYEWEKPLPQAGPDALAVQVALTDARWHEVDSGERGFRRAGRLAVRTALGQGDALD</sequence>
<keyword evidence="5" id="KW-1185">Reference proteome</keyword>
<dbReference type="SUPFAM" id="SSF54211">
    <property type="entry name" value="Ribosomal protein S5 domain 2-like"/>
    <property type="match status" value="1"/>
</dbReference>
<keyword evidence="1" id="KW-0547">Nucleotide-binding</keyword>
<evidence type="ECO:0000313" key="5">
    <source>
        <dbReference type="Proteomes" id="UP001596074"/>
    </source>
</evidence>
<reference evidence="5" key="1">
    <citation type="journal article" date="2019" name="Int. J. Syst. Evol. Microbiol.">
        <title>The Global Catalogue of Microorganisms (GCM) 10K type strain sequencing project: providing services to taxonomists for standard genome sequencing and annotation.</title>
        <authorList>
            <consortium name="The Broad Institute Genomics Platform"/>
            <consortium name="The Broad Institute Genome Sequencing Center for Infectious Disease"/>
            <person name="Wu L."/>
            <person name="Ma J."/>
        </authorList>
    </citation>
    <scope>NUCLEOTIDE SEQUENCE [LARGE SCALE GENOMIC DNA]</scope>
    <source>
        <strain evidence="5">KCTC 42087</strain>
    </source>
</reference>
<evidence type="ECO:0000259" key="3">
    <source>
        <dbReference type="SMART" id="SM00889"/>
    </source>
</evidence>
<dbReference type="Proteomes" id="UP001596074">
    <property type="component" value="Unassembled WGS sequence"/>
</dbReference>
<dbReference type="InterPro" id="IPR005517">
    <property type="entry name" value="Transl_elong_EFG/EF2_IV"/>
</dbReference>
<evidence type="ECO:0000256" key="2">
    <source>
        <dbReference type="ARBA" id="ARBA00023134"/>
    </source>
</evidence>
<name>A0ABW0ZS83_9ACTN</name>